<evidence type="ECO:0000313" key="1">
    <source>
        <dbReference type="EMBL" id="RFU60972.1"/>
    </source>
</evidence>
<dbReference type="Proteomes" id="UP000262939">
    <property type="component" value="Unassembled WGS sequence"/>
</dbReference>
<reference evidence="1 2" key="1">
    <citation type="submission" date="2018-08" db="EMBL/GenBank/DDBJ databases">
        <title>Bacillus chawlae sp. nov., Bacillus glennii sp. nov., and Bacillus saganii sp. nov. Isolated from the Vehicle Assembly Building at Kennedy Space Center where the Viking Spacecraft were Assembled.</title>
        <authorList>
            <person name="Seuylemezian A."/>
            <person name="Vaishampayan P."/>
        </authorList>
    </citation>
    <scope>NUCLEOTIDE SEQUENCE [LARGE SCALE GENOMIC DNA]</scope>
    <source>
        <strain evidence="1 2">V44-8</strain>
    </source>
</reference>
<comment type="caution">
    <text evidence="1">The sequence shown here is derived from an EMBL/GenBank/DDBJ whole genome shotgun (WGS) entry which is preliminary data.</text>
</comment>
<name>A0A372L730_9BACI</name>
<organism evidence="1 2">
    <name type="scientific">Peribacillus glennii</name>
    <dbReference type="NCBI Taxonomy" id="2303991"/>
    <lineage>
        <taxon>Bacteria</taxon>
        <taxon>Bacillati</taxon>
        <taxon>Bacillota</taxon>
        <taxon>Bacilli</taxon>
        <taxon>Bacillales</taxon>
        <taxon>Bacillaceae</taxon>
        <taxon>Peribacillus</taxon>
    </lineage>
</organism>
<keyword evidence="2" id="KW-1185">Reference proteome</keyword>
<proteinExistence type="predicted"/>
<protein>
    <submittedName>
        <fullName evidence="1">Uncharacterized protein</fullName>
    </submittedName>
</protein>
<dbReference type="OrthoDB" id="1683552at2"/>
<sequence>MAMCPLCNGFKELELYCTVCGTMLNDSGKVSDFMDPYGHYNDEDTVKMGDGYQQTSTENICPHLMSCTTCSHDQVIFVKEQ</sequence>
<gene>
    <name evidence="1" type="ORF">D0466_19790</name>
</gene>
<dbReference type="AlphaFoldDB" id="A0A372L730"/>
<dbReference type="RefSeq" id="WP_117324247.1">
    <property type="nucleotide sequence ID" value="NZ_QVTD01000019.1"/>
</dbReference>
<dbReference type="EMBL" id="QVTD01000019">
    <property type="protein sequence ID" value="RFU60972.1"/>
    <property type="molecule type" value="Genomic_DNA"/>
</dbReference>
<accession>A0A372L730</accession>
<evidence type="ECO:0000313" key="2">
    <source>
        <dbReference type="Proteomes" id="UP000262939"/>
    </source>
</evidence>